<proteinExistence type="predicted"/>
<dbReference type="PROSITE" id="PS50109">
    <property type="entry name" value="HIS_KIN"/>
    <property type="match status" value="1"/>
</dbReference>
<dbReference type="CDD" id="cd00130">
    <property type="entry name" value="PAS"/>
    <property type="match status" value="1"/>
</dbReference>
<reference evidence="11 12" key="1">
    <citation type="submission" date="2019-12" db="EMBL/GenBank/DDBJ databases">
        <title>Complete Genome Sequence of a Quorum-Sensing Bacterium,Rhodobacteraceae bacterium C31, Isolated from a marine microalgae symbiotic bacteria.</title>
        <authorList>
            <person name="Zhang Y."/>
        </authorList>
    </citation>
    <scope>NUCLEOTIDE SEQUENCE [LARGE SCALE GENOMIC DNA]</scope>
    <source>
        <strain evidence="11 12">C31</strain>
    </source>
</reference>
<evidence type="ECO:0000256" key="1">
    <source>
        <dbReference type="ARBA" id="ARBA00000085"/>
    </source>
</evidence>
<dbReference type="InterPro" id="IPR036641">
    <property type="entry name" value="HPT_dom_sf"/>
</dbReference>
<evidence type="ECO:0000256" key="3">
    <source>
        <dbReference type="ARBA" id="ARBA00022553"/>
    </source>
</evidence>
<keyword evidence="7" id="KW-0472">Membrane</keyword>
<dbReference type="Gene3D" id="1.10.287.130">
    <property type="match status" value="1"/>
</dbReference>
<accession>A0ABX7FF79</accession>
<dbReference type="Pfam" id="PF00989">
    <property type="entry name" value="PAS"/>
    <property type="match status" value="1"/>
</dbReference>
<dbReference type="Pfam" id="PF00512">
    <property type="entry name" value="HisKA"/>
    <property type="match status" value="1"/>
</dbReference>
<feature type="modified residue" description="4-aspartylphosphate" evidence="6">
    <location>
        <position position="648"/>
    </location>
</feature>
<name>A0ABX7FF79_9RHOB</name>
<dbReference type="InterPro" id="IPR003661">
    <property type="entry name" value="HisK_dim/P_dom"/>
</dbReference>
<evidence type="ECO:0000313" key="12">
    <source>
        <dbReference type="Proteomes" id="UP000596387"/>
    </source>
</evidence>
<evidence type="ECO:0000256" key="5">
    <source>
        <dbReference type="ARBA" id="ARBA00022777"/>
    </source>
</evidence>
<dbReference type="Gene3D" id="3.30.450.20">
    <property type="entry name" value="PAS domain"/>
    <property type="match status" value="1"/>
</dbReference>
<dbReference type="Proteomes" id="UP000596387">
    <property type="component" value="Chromosome"/>
</dbReference>
<feature type="domain" description="Response regulatory" evidence="9">
    <location>
        <begin position="599"/>
        <end position="716"/>
    </location>
</feature>
<evidence type="ECO:0000256" key="7">
    <source>
        <dbReference type="SAM" id="Phobius"/>
    </source>
</evidence>
<dbReference type="PRINTS" id="PR00344">
    <property type="entry name" value="BCTRLSENSOR"/>
</dbReference>
<dbReference type="SMART" id="SM00091">
    <property type="entry name" value="PAS"/>
    <property type="match status" value="1"/>
</dbReference>
<evidence type="ECO:0000259" key="9">
    <source>
        <dbReference type="PROSITE" id="PS50110"/>
    </source>
</evidence>
<dbReference type="InterPro" id="IPR036890">
    <property type="entry name" value="HATPase_C_sf"/>
</dbReference>
<dbReference type="PROSITE" id="PS50110">
    <property type="entry name" value="RESPONSE_REGULATORY"/>
    <property type="match status" value="1"/>
</dbReference>
<dbReference type="NCBIfam" id="TIGR00229">
    <property type="entry name" value="sensory_box"/>
    <property type="match status" value="1"/>
</dbReference>
<dbReference type="SUPFAM" id="SSF55874">
    <property type="entry name" value="ATPase domain of HSP90 chaperone/DNA topoisomerase II/histidine kinase"/>
    <property type="match status" value="1"/>
</dbReference>
<feature type="transmembrane region" description="Helical" evidence="7">
    <location>
        <begin position="170"/>
        <end position="191"/>
    </location>
</feature>
<feature type="domain" description="PAS" evidence="10">
    <location>
        <begin position="208"/>
        <end position="262"/>
    </location>
</feature>
<dbReference type="InterPro" id="IPR001789">
    <property type="entry name" value="Sig_transdc_resp-reg_receiver"/>
</dbReference>
<dbReference type="Gene3D" id="3.30.565.10">
    <property type="entry name" value="Histidine kinase-like ATPase, C-terminal domain"/>
    <property type="match status" value="1"/>
</dbReference>
<dbReference type="InterPro" id="IPR011006">
    <property type="entry name" value="CheY-like_superfamily"/>
</dbReference>
<dbReference type="SUPFAM" id="SSF52172">
    <property type="entry name" value="CheY-like"/>
    <property type="match status" value="1"/>
</dbReference>
<dbReference type="SUPFAM" id="SSF47226">
    <property type="entry name" value="Histidine-containing phosphotransfer domain, HPT domain"/>
    <property type="match status" value="1"/>
</dbReference>
<dbReference type="InterPro" id="IPR004358">
    <property type="entry name" value="Sig_transdc_His_kin-like_C"/>
</dbReference>
<dbReference type="Gene3D" id="3.40.50.2300">
    <property type="match status" value="1"/>
</dbReference>
<keyword evidence="4" id="KW-0808">Transferase</keyword>
<gene>
    <name evidence="11" type="ORF">GQA70_18040</name>
</gene>
<dbReference type="CDD" id="cd00082">
    <property type="entry name" value="HisKA"/>
    <property type="match status" value="1"/>
</dbReference>
<dbReference type="InterPro" id="IPR003594">
    <property type="entry name" value="HATPase_dom"/>
</dbReference>
<dbReference type="InterPro" id="IPR035965">
    <property type="entry name" value="PAS-like_dom_sf"/>
</dbReference>
<dbReference type="EMBL" id="CP047166">
    <property type="protein sequence ID" value="QRF68581.1"/>
    <property type="molecule type" value="Genomic_DNA"/>
</dbReference>
<evidence type="ECO:0000259" key="10">
    <source>
        <dbReference type="PROSITE" id="PS50112"/>
    </source>
</evidence>
<dbReference type="CDD" id="cd17546">
    <property type="entry name" value="REC_hyHK_CKI1_RcsC-like"/>
    <property type="match status" value="1"/>
</dbReference>
<evidence type="ECO:0000256" key="6">
    <source>
        <dbReference type="PROSITE-ProRule" id="PRU00169"/>
    </source>
</evidence>
<dbReference type="SMART" id="SM00387">
    <property type="entry name" value="HATPase_c"/>
    <property type="match status" value="1"/>
</dbReference>
<keyword evidence="7" id="KW-1133">Transmembrane helix</keyword>
<keyword evidence="3 6" id="KW-0597">Phosphoprotein</keyword>
<dbReference type="PANTHER" id="PTHR43047">
    <property type="entry name" value="TWO-COMPONENT HISTIDINE PROTEIN KINASE"/>
    <property type="match status" value="1"/>
</dbReference>
<dbReference type="Pfam" id="PF02518">
    <property type="entry name" value="HATPase_c"/>
    <property type="match status" value="1"/>
</dbReference>
<dbReference type="Pfam" id="PF00072">
    <property type="entry name" value="Response_reg"/>
    <property type="match status" value="1"/>
</dbReference>
<feature type="domain" description="Histidine kinase" evidence="8">
    <location>
        <begin position="355"/>
        <end position="577"/>
    </location>
</feature>
<keyword evidence="5" id="KW-0418">Kinase</keyword>
<comment type="catalytic activity">
    <reaction evidence="1">
        <text>ATP + protein L-histidine = ADP + protein N-phospho-L-histidine.</text>
        <dbReference type="EC" id="2.7.13.3"/>
    </reaction>
</comment>
<sequence>MRLSLAAAVLAALVAAGFLVYEVLREFRQLSTASSDNTHWVLSQTEVEFLEFRSALVAALHPDAAPTALDRVVVEFDVFYSRMTTLGTGQLYTELRTIPGFSEPVTAIRAGLDAMIPTIDGPRDELATALPRLLTEADAMRLPLREMATTGLQYFSRHSDDSRTSVADTLLMLAVLTAALLLALLLAIVWTRRASLQTERRGRQLAEAYARLNTVLETSLDAVIVTDMKGRVRTFNPAAEKTFGYQYDEVYGKNVSDIIIPDHFRNAHEAGMARMRGAGEMKVVGHGRVRLEARRRNGDIFPVELALQKARAGDDEVVIGFLRDISHRVAAENEIMESRDRALAGEKAKAEFLAMMTHEIRTPLNGLLGNLALLKQTPVNSQQAHHLRNMDISGALLMHHVDAVLDVARFEAGAVETQEDTVHLGQLLQDIVDAQASAAEAGGNRIGWEWSGAALTWVRLDASRLRQVLVNLVGNAIKFTRDGRIQIEAEALNPQEDAQQTVEIRVIDTGIGIAEDEQAKVFDDFHTINPADGSSGGGTGLGLGIARRFVQALGGEIGVESTPGDGSVFWVRVPLSIAEAPEAPASATQTPCPETAPCRILLVEDNEINLDLAHRMLRGFGHSVTEARDGRAAVTLADAQRFDLILMDIRMPVLNGLDATGEIRAGAGPNADTPIIAVSANVLPEARDRFVAAGMSGFLAKPLDPDSLARVIARFAPKDHEASQPDAPLPGAADGPVPSPLDALIARYQSEVDAFFSREPSDSSLEDLAEEAHRIAGSAAAFAQTALRAALVSVEIAAESGDAEAVTLAMAEARAARDADPAPSLGG</sequence>
<keyword evidence="7" id="KW-0812">Transmembrane</keyword>
<evidence type="ECO:0000259" key="8">
    <source>
        <dbReference type="PROSITE" id="PS50109"/>
    </source>
</evidence>
<dbReference type="InterPro" id="IPR000014">
    <property type="entry name" value="PAS"/>
</dbReference>
<dbReference type="PANTHER" id="PTHR43047:SF64">
    <property type="entry name" value="HISTIDINE KINASE CONTAINING CHEY-HOMOLOGOUS RECEIVER DOMAIN AND PAS DOMAIN-RELATED"/>
    <property type="match status" value="1"/>
</dbReference>
<protein>
    <recommendedName>
        <fullName evidence="2">histidine kinase</fullName>
        <ecNumber evidence="2">2.7.13.3</ecNumber>
    </recommendedName>
</protein>
<dbReference type="InterPro" id="IPR013767">
    <property type="entry name" value="PAS_fold"/>
</dbReference>
<dbReference type="PROSITE" id="PS50112">
    <property type="entry name" value="PAS"/>
    <property type="match status" value="1"/>
</dbReference>
<organism evidence="11 12">
    <name type="scientific">Ponticoccus alexandrii</name>
    <dbReference type="NCBI Taxonomy" id="1943633"/>
    <lineage>
        <taxon>Bacteria</taxon>
        <taxon>Pseudomonadati</taxon>
        <taxon>Pseudomonadota</taxon>
        <taxon>Alphaproteobacteria</taxon>
        <taxon>Rhodobacterales</taxon>
        <taxon>Roseobacteraceae</taxon>
        <taxon>Ponticoccus</taxon>
    </lineage>
</organism>
<dbReference type="InterPro" id="IPR036097">
    <property type="entry name" value="HisK_dim/P_sf"/>
</dbReference>
<dbReference type="InterPro" id="IPR005467">
    <property type="entry name" value="His_kinase_dom"/>
</dbReference>
<dbReference type="EC" id="2.7.13.3" evidence="2"/>
<evidence type="ECO:0000313" key="11">
    <source>
        <dbReference type="EMBL" id="QRF68581.1"/>
    </source>
</evidence>
<dbReference type="SMART" id="SM00388">
    <property type="entry name" value="HisKA"/>
    <property type="match status" value="1"/>
</dbReference>
<dbReference type="SMART" id="SM00448">
    <property type="entry name" value="REC"/>
    <property type="match status" value="1"/>
</dbReference>
<evidence type="ECO:0000256" key="4">
    <source>
        <dbReference type="ARBA" id="ARBA00022679"/>
    </source>
</evidence>
<keyword evidence="12" id="KW-1185">Reference proteome</keyword>
<dbReference type="SUPFAM" id="SSF47384">
    <property type="entry name" value="Homodimeric domain of signal transducing histidine kinase"/>
    <property type="match status" value="1"/>
</dbReference>
<dbReference type="SUPFAM" id="SSF55785">
    <property type="entry name" value="PYP-like sensor domain (PAS domain)"/>
    <property type="match status" value="1"/>
</dbReference>
<evidence type="ECO:0000256" key="2">
    <source>
        <dbReference type="ARBA" id="ARBA00012438"/>
    </source>
</evidence>